<evidence type="ECO:0000313" key="5">
    <source>
        <dbReference type="EMBL" id="PZQ54757.1"/>
    </source>
</evidence>
<comment type="caution">
    <text evidence="5">The sequence shown here is derived from an EMBL/GenBank/DDBJ whole genome shotgun (WGS) entry which is preliminary data.</text>
</comment>
<feature type="domain" description="Glycosyltransferase subfamily 4-like N-terminal" evidence="4">
    <location>
        <begin position="36"/>
        <end position="177"/>
    </location>
</feature>
<dbReference type="GO" id="GO:0016757">
    <property type="term" value="F:glycosyltransferase activity"/>
    <property type="evidence" value="ECO:0007669"/>
    <property type="project" value="UniProtKB-KW"/>
</dbReference>
<dbReference type="EMBL" id="QFPX01000008">
    <property type="protein sequence ID" value="PZQ54757.1"/>
    <property type="molecule type" value="Genomic_DNA"/>
</dbReference>
<dbReference type="CDD" id="cd03801">
    <property type="entry name" value="GT4_PimA-like"/>
    <property type="match status" value="1"/>
</dbReference>
<name>A0A2W5QBA5_9SPHN</name>
<dbReference type="InterPro" id="IPR028098">
    <property type="entry name" value="Glyco_trans_4-like_N"/>
</dbReference>
<sequence length="377" mass="41066">MTLRVLHLHSSFAAGGKELRAVRLMNLFGPRVAHAVVSAQPGAHGAAARLDPRVPVVFPEDFPGLQGHPTPARLWRIAQAMADFDLVLTYNWGAMDAVMAHGLFGGLLGLPPLVHHEDGFNEDEATGLKPARNRFRRLALRRASALVVPSRRLEEIARTAWRQPRERVRLITNGIDCTAYLDRPRPDMLPGLVKQPRERWVGTLAGLRAVKNLPRLVRAFAGMPEPWRLVILGEGPEREAIAAEAARQGAAERVHLPGFVAEPSHAVGLFDLFALSSDSEQFPISVVEAMAAALPVASPAVGDVAGMVSAENRPFITPPGDEAALAATLLRLAGDEDLRTRIGMANRAHARRHYDEGAMLDAYSRTYGEALGRERLI</sequence>
<dbReference type="PANTHER" id="PTHR12526">
    <property type="entry name" value="GLYCOSYLTRANSFERASE"/>
    <property type="match status" value="1"/>
</dbReference>
<dbReference type="SUPFAM" id="SSF53756">
    <property type="entry name" value="UDP-Glycosyltransferase/glycogen phosphorylase"/>
    <property type="match status" value="1"/>
</dbReference>
<dbReference type="InterPro" id="IPR001296">
    <property type="entry name" value="Glyco_trans_1"/>
</dbReference>
<keyword evidence="1" id="KW-0328">Glycosyltransferase</keyword>
<evidence type="ECO:0000313" key="6">
    <source>
        <dbReference type="Proteomes" id="UP000249082"/>
    </source>
</evidence>
<dbReference type="Proteomes" id="UP000249082">
    <property type="component" value="Unassembled WGS sequence"/>
</dbReference>
<evidence type="ECO:0000259" key="3">
    <source>
        <dbReference type="Pfam" id="PF00534"/>
    </source>
</evidence>
<dbReference type="PANTHER" id="PTHR12526:SF510">
    <property type="entry name" value="D-INOSITOL 3-PHOSPHATE GLYCOSYLTRANSFERASE"/>
    <property type="match status" value="1"/>
</dbReference>
<evidence type="ECO:0000256" key="1">
    <source>
        <dbReference type="ARBA" id="ARBA00022676"/>
    </source>
</evidence>
<reference evidence="5 6" key="1">
    <citation type="submission" date="2017-08" db="EMBL/GenBank/DDBJ databases">
        <title>Infants hospitalized years apart are colonized by the same room-sourced microbial strains.</title>
        <authorList>
            <person name="Brooks B."/>
            <person name="Olm M.R."/>
            <person name="Firek B.A."/>
            <person name="Baker R."/>
            <person name="Thomas B.C."/>
            <person name="Morowitz M.J."/>
            <person name="Banfield J.F."/>
        </authorList>
    </citation>
    <scope>NUCLEOTIDE SEQUENCE [LARGE SCALE GENOMIC DNA]</scope>
    <source>
        <strain evidence="5">S2_005_002_R2_33</strain>
    </source>
</reference>
<evidence type="ECO:0000259" key="4">
    <source>
        <dbReference type="Pfam" id="PF13439"/>
    </source>
</evidence>
<protein>
    <submittedName>
        <fullName evidence="5">Glycosyl transferase family 1</fullName>
    </submittedName>
</protein>
<accession>A0A2W5QBA5</accession>
<keyword evidence="2 5" id="KW-0808">Transferase</keyword>
<organism evidence="5 6">
    <name type="scientific">Novosphingobium pentaromativorans</name>
    <dbReference type="NCBI Taxonomy" id="205844"/>
    <lineage>
        <taxon>Bacteria</taxon>
        <taxon>Pseudomonadati</taxon>
        <taxon>Pseudomonadota</taxon>
        <taxon>Alphaproteobacteria</taxon>
        <taxon>Sphingomonadales</taxon>
        <taxon>Sphingomonadaceae</taxon>
        <taxon>Novosphingobium</taxon>
    </lineage>
</organism>
<dbReference type="Pfam" id="PF00534">
    <property type="entry name" value="Glycos_transf_1"/>
    <property type="match status" value="1"/>
</dbReference>
<dbReference type="AlphaFoldDB" id="A0A2W5QBA5"/>
<dbReference type="Gene3D" id="3.40.50.2000">
    <property type="entry name" value="Glycogen Phosphorylase B"/>
    <property type="match status" value="2"/>
</dbReference>
<dbReference type="Pfam" id="PF13439">
    <property type="entry name" value="Glyco_transf_4"/>
    <property type="match status" value="1"/>
</dbReference>
<feature type="domain" description="Glycosyl transferase family 1" evidence="3">
    <location>
        <begin position="196"/>
        <end position="347"/>
    </location>
</feature>
<proteinExistence type="predicted"/>
<evidence type="ECO:0000256" key="2">
    <source>
        <dbReference type="ARBA" id="ARBA00022679"/>
    </source>
</evidence>
<gene>
    <name evidence="5" type="ORF">DI555_12115</name>
</gene>